<dbReference type="Gene3D" id="3.40.50.300">
    <property type="entry name" value="P-loop containing nucleotide triphosphate hydrolases"/>
    <property type="match status" value="1"/>
</dbReference>
<dbReference type="GO" id="GO:0005886">
    <property type="term" value="C:plasma membrane"/>
    <property type="evidence" value="ECO:0007669"/>
    <property type="project" value="UniProtKB-SubCell"/>
</dbReference>
<feature type="transmembrane region" description="Helical" evidence="5">
    <location>
        <begin position="64"/>
        <end position="86"/>
    </location>
</feature>
<feature type="transmembrane region" description="Helical" evidence="5">
    <location>
        <begin position="248"/>
        <end position="269"/>
    </location>
</feature>
<accession>A0A9D7IE34</accession>
<organism evidence="6 7">
    <name type="scientific">Candidatus Propionivibrio dominans</name>
    <dbReference type="NCBI Taxonomy" id="2954373"/>
    <lineage>
        <taxon>Bacteria</taxon>
        <taxon>Pseudomonadati</taxon>
        <taxon>Pseudomonadota</taxon>
        <taxon>Betaproteobacteria</taxon>
        <taxon>Rhodocyclales</taxon>
        <taxon>Rhodocyclaceae</taxon>
        <taxon>Propionivibrio</taxon>
    </lineage>
</organism>
<feature type="transmembrane region" description="Helical" evidence="5">
    <location>
        <begin position="21"/>
        <end position="52"/>
    </location>
</feature>
<keyword evidence="3 5" id="KW-1133">Transmembrane helix</keyword>
<comment type="subcellular location">
    <subcellularLocation>
        <location evidence="1">Cell membrane</location>
        <topology evidence="1">Multi-pass membrane protein</topology>
    </subcellularLocation>
</comment>
<dbReference type="GO" id="GO:0005524">
    <property type="term" value="F:ATP binding"/>
    <property type="evidence" value="ECO:0007669"/>
    <property type="project" value="UniProtKB-KW"/>
</dbReference>
<evidence type="ECO:0000256" key="2">
    <source>
        <dbReference type="ARBA" id="ARBA00022692"/>
    </source>
</evidence>
<protein>
    <submittedName>
        <fullName evidence="6">ABC transporter ATP-binding protein/permease</fullName>
    </submittedName>
</protein>
<dbReference type="Proteomes" id="UP000886602">
    <property type="component" value="Unassembled WGS sequence"/>
</dbReference>
<keyword evidence="6" id="KW-0547">Nucleotide-binding</keyword>
<keyword evidence="4 5" id="KW-0472">Membrane</keyword>
<dbReference type="EMBL" id="JADJNC010000047">
    <property type="protein sequence ID" value="MBK7424760.1"/>
    <property type="molecule type" value="Genomic_DNA"/>
</dbReference>
<evidence type="ECO:0000256" key="1">
    <source>
        <dbReference type="ARBA" id="ARBA00004651"/>
    </source>
</evidence>
<sequence length="496" mass="55426">MPPPRSSALPTAFRPRDFFRFLIGSAMFAMLAMILIQEFCSAATTWLIIMIARDISEDNISASLFEWIVVAQTVSYLAGAVSWIFAERAGFGAYSRYMLYFARQNRFQTALLGDTAAREQTEPFLTSETFHVCFELIFTLQFHLRLFFQLLFNSLVLGFEIDAGLPTAFAAAFVILATLQWFMRTPLAAAYLQNQRMTNRMTARTYNAWDNIFSGNRYNFAFWHRDFRQRLGEALSAQIHAIMLREGWSAISGIIALILVLSTTAWIAVQYEGDTALLIALAATLPRQIEMTLDMHQLTVGFTDLVAVWTRIKGVSEHLHPLPDPGFIGRIGFGRIVLKEGEKERTCTSLADAVHHALSAATGLITVRGGNGSGKSTLLAALKAHLHGKAYYWPTQDRLVFAFNSGYASPAASEEGEDDAQEIIAAEEAAQKKGFSSGERQLQVLREIVAKTDYPVYLLDEWDANLDAANRSAAVALVEQLARRARVIEISHRDRR</sequence>
<dbReference type="SUPFAM" id="SSF52540">
    <property type="entry name" value="P-loop containing nucleoside triphosphate hydrolases"/>
    <property type="match status" value="1"/>
</dbReference>
<proteinExistence type="predicted"/>
<evidence type="ECO:0000256" key="4">
    <source>
        <dbReference type="ARBA" id="ARBA00023136"/>
    </source>
</evidence>
<evidence type="ECO:0000313" key="6">
    <source>
        <dbReference type="EMBL" id="MBK7424760.1"/>
    </source>
</evidence>
<gene>
    <name evidence="6" type="ORF">IPJ48_17690</name>
</gene>
<dbReference type="AlphaFoldDB" id="A0A9D7IE34"/>
<evidence type="ECO:0000256" key="5">
    <source>
        <dbReference type="SAM" id="Phobius"/>
    </source>
</evidence>
<evidence type="ECO:0000256" key="3">
    <source>
        <dbReference type="ARBA" id="ARBA00022989"/>
    </source>
</evidence>
<reference evidence="6" key="1">
    <citation type="submission" date="2020-10" db="EMBL/GenBank/DDBJ databases">
        <title>Connecting structure to function with the recovery of over 1000 high-quality activated sludge metagenome-assembled genomes encoding full-length rRNA genes using long-read sequencing.</title>
        <authorList>
            <person name="Singleton C.M."/>
            <person name="Petriglieri F."/>
            <person name="Kristensen J.M."/>
            <person name="Kirkegaard R.H."/>
            <person name="Michaelsen T.Y."/>
            <person name="Andersen M.H."/>
            <person name="Karst S.M."/>
            <person name="Dueholm M.S."/>
            <person name="Nielsen P.H."/>
            <person name="Albertsen M."/>
        </authorList>
    </citation>
    <scope>NUCLEOTIDE SEQUENCE</scope>
    <source>
        <strain evidence="6">EsbW_18-Q3-R4-48_MAXAC.044</strain>
    </source>
</reference>
<keyword evidence="6" id="KW-0067">ATP-binding</keyword>
<name>A0A9D7IE34_9RHOO</name>
<evidence type="ECO:0000313" key="7">
    <source>
        <dbReference type="Proteomes" id="UP000886602"/>
    </source>
</evidence>
<comment type="caution">
    <text evidence="6">The sequence shown here is derived from an EMBL/GenBank/DDBJ whole genome shotgun (WGS) entry which is preliminary data.</text>
</comment>
<keyword evidence="2 5" id="KW-0812">Transmembrane</keyword>
<dbReference type="InterPro" id="IPR027417">
    <property type="entry name" value="P-loop_NTPase"/>
</dbReference>
<dbReference type="InterPro" id="IPR036640">
    <property type="entry name" value="ABC1_TM_sf"/>
</dbReference>
<dbReference type="SUPFAM" id="SSF90123">
    <property type="entry name" value="ABC transporter transmembrane region"/>
    <property type="match status" value="1"/>
</dbReference>